<dbReference type="InterPro" id="IPR023796">
    <property type="entry name" value="Serpin_dom"/>
</dbReference>
<dbReference type="GO" id="GO:0004867">
    <property type="term" value="F:serine-type endopeptidase inhibitor activity"/>
    <property type="evidence" value="ECO:0007669"/>
    <property type="project" value="UniProtKB-KW"/>
</dbReference>
<dbReference type="PANTHER" id="PTHR11461:SF292">
    <property type="entry name" value="SERPIN 100A"/>
    <property type="match status" value="1"/>
</dbReference>
<dbReference type="Gene3D" id="2.30.39.10">
    <property type="entry name" value="Alpha-1-antitrypsin, domain 1"/>
    <property type="match status" value="2"/>
</dbReference>
<feature type="region of interest" description="Disordered" evidence="4">
    <location>
        <begin position="162"/>
        <end position="211"/>
    </location>
</feature>
<feature type="compositionally biased region" description="Basic and acidic residues" evidence="4">
    <location>
        <begin position="304"/>
        <end position="315"/>
    </location>
</feature>
<sequence>MLKVLFCLLLVTSLKLSHAHAHPNRHLLNVSQDNIVATATNIMTTNILKGNVDHTENYVFSPIGYTSILAILSEGAKGDTFRDISLMLKQSEERTQVRSAYRRFLQSLQGDNPAIAPQFKTWFYIYKNNSVAEEFKNSIRDNYFVEVKDIDRQNFYDAETDVIDKSDLTEPQPQQDEKVSDSIISSNKDSGNSKDIPDFETLKKTQPVPQDETRLIDDQVDSSKFDEVIEDRQYVEIPVTTEEIFKGEGTAKKVVEKQKENSEAEKSENLEIMSAEARYTRQREFGSSGKGEVASALSGNSIVGKKDNSRQPDKETESKMLLFNGLYYKGNWATPFQQLRSDADNVFYISDAEKIQVKMMRAQGNYKVADCKSLKAKAIDLPYDNERYSFTILLPNKRDGLKGMIENLSANTIPDIISEFEEESIDISIPKFSIDTTAGVEKNLVKNGLASIFTSKADLSGITTEQNLHIDELQQHVAIRVDEGSSSENFLTATNALRSNAQPEQSIVVDRPFLFFVRDVADDVIFMAGKNERYSFTILLPNKRDGLKGMIENLSANTIPDIISEFEEESIDISIPKFSIDTTAGVEKNLVKNGLASIFTSKADLSGITTEQNLHIDELQQHVAIRVDEGSSSENFLTATNALRSNAQPEQSIVVDRPFLFFVRDVADDVIFMAGKVTSLPTADEPVI</sequence>
<dbReference type="CDD" id="cd00172">
    <property type="entry name" value="serpin"/>
    <property type="match status" value="1"/>
</dbReference>
<dbReference type="Gene3D" id="3.30.497.10">
    <property type="entry name" value="Antithrombin, subunit I, domain 2"/>
    <property type="match status" value="3"/>
</dbReference>
<dbReference type="AlphaFoldDB" id="A0A9Q0N2Y6"/>
<dbReference type="Proteomes" id="UP001151699">
    <property type="component" value="Chromosome B"/>
</dbReference>
<proteinExistence type="inferred from homology"/>
<feature type="compositionally biased region" description="Basic and acidic residues" evidence="4">
    <location>
        <begin position="191"/>
        <end position="203"/>
    </location>
</feature>
<feature type="domain" description="Serpin" evidence="6">
    <location>
        <begin position="45"/>
        <end position="530"/>
    </location>
</feature>
<gene>
    <name evidence="7" type="primary">SERPINA5</name>
    <name evidence="7" type="ORF">Bhyg_06634</name>
</gene>
<dbReference type="InterPro" id="IPR036186">
    <property type="entry name" value="Serpin_sf"/>
</dbReference>
<comment type="caution">
    <text evidence="7">The sequence shown here is derived from an EMBL/GenBank/DDBJ whole genome shotgun (WGS) entry which is preliminary data.</text>
</comment>
<dbReference type="SMART" id="SM00093">
    <property type="entry name" value="SERPIN"/>
    <property type="match status" value="1"/>
</dbReference>
<dbReference type="EMBL" id="WJQU01000002">
    <property type="protein sequence ID" value="KAJ6641694.1"/>
    <property type="molecule type" value="Genomic_DNA"/>
</dbReference>
<comment type="similarity">
    <text evidence="3">Belongs to the serpin family.</text>
</comment>
<feature type="signal peptide" evidence="5">
    <location>
        <begin position="1"/>
        <end position="21"/>
    </location>
</feature>
<dbReference type="GO" id="GO:0005615">
    <property type="term" value="C:extracellular space"/>
    <property type="evidence" value="ECO:0007669"/>
    <property type="project" value="InterPro"/>
</dbReference>
<accession>A0A9Q0N2Y6</accession>
<evidence type="ECO:0000256" key="5">
    <source>
        <dbReference type="SAM" id="SignalP"/>
    </source>
</evidence>
<dbReference type="SUPFAM" id="SSF56574">
    <property type="entry name" value="Serpins"/>
    <property type="match status" value="2"/>
</dbReference>
<reference evidence="7" key="1">
    <citation type="submission" date="2022-07" db="EMBL/GenBank/DDBJ databases">
        <authorList>
            <person name="Trinca V."/>
            <person name="Uliana J.V.C."/>
            <person name="Torres T.T."/>
            <person name="Ward R.J."/>
            <person name="Monesi N."/>
        </authorList>
    </citation>
    <scope>NUCLEOTIDE SEQUENCE</scope>
    <source>
        <strain evidence="7">HSMRA1968</strain>
        <tissue evidence="7">Whole embryos</tissue>
    </source>
</reference>
<evidence type="ECO:0000256" key="2">
    <source>
        <dbReference type="ARBA" id="ARBA00022900"/>
    </source>
</evidence>
<feature type="chain" id="PRO_5040291835" evidence="5">
    <location>
        <begin position="22"/>
        <end position="688"/>
    </location>
</feature>
<feature type="region of interest" description="Disordered" evidence="4">
    <location>
        <begin position="281"/>
        <end position="315"/>
    </location>
</feature>
<protein>
    <submittedName>
        <fullName evidence="7">Plasma serine protease inhibitor</fullName>
    </submittedName>
</protein>
<dbReference type="InterPro" id="IPR000215">
    <property type="entry name" value="Serpin_fam"/>
</dbReference>
<keyword evidence="8" id="KW-1185">Reference proteome</keyword>
<dbReference type="InterPro" id="IPR042178">
    <property type="entry name" value="Serpin_sf_1"/>
</dbReference>
<dbReference type="PROSITE" id="PS00284">
    <property type="entry name" value="SERPIN"/>
    <property type="match status" value="2"/>
</dbReference>
<keyword evidence="1" id="KW-0646">Protease inhibitor</keyword>
<dbReference type="PANTHER" id="PTHR11461">
    <property type="entry name" value="SERINE PROTEASE INHIBITOR, SERPIN"/>
    <property type="match status" value="1"/>
</dbReference>
<keyword evidence="2" id="KW-0722">Serine protease inhibitor</keyword>
<evidence type="ECO:0000256" key="3">
    <source>
        <dbReference type="RuleBase" id="RU000411"/>
    </source>
</evidence>
<keyword evidence="5" id="KW-0732">Signal</keyword>
<dbReference type="InterPro" id="IPR023795">
    <property type="entry name" value="Serpin_CS"/>
</dbReference>
<dbReference type="Pfam" id="PF00079">
    <property type="entry name" value="Serpin"/>
    <property type="match status" value="3"/>
</dbReference>
<dbReference type="InterPro" id="IPR042185">
    <property type="entry name" value="Serpin_sf_2"/>
</dbReference>
<evidence type="ECO:0000256" key="4">
    <source>
        <dbReference type="SAM" id="MobiDB-lite"/>
    </source>
</evidence>
<organism evidence="7 8">
    <name type="scientific">Pseudolycoriella hygida</name>
    <dbReference type="NCBI Taxonomy" id="35572"/>
    <lineage>
        <taxon>Eukaryota</taxon>
        <taxon>Metazoa</taxon>
        <taxon>Ecdysozoa</taxon>
        <taxon>Arthropoda</taxon>
        <taxon>Hexapoda</taxon>
        <taxon>Insecta</taxon>
        <taxon>Pterygota</taxon>
        <taxon>Neoptera</taxon>
        <taxon>Endopterygota</taxon>
        <taxon>Diptera</taxon>
        <taxon>Nematocera</taxon>
        <taxon>Sciaroidea</taxon>
        <taxon>Sciaridae</taxon>
        <taxon>Pseudolycoriella</taxon>
    </lineage>
</organism>
<name>A0A9Q0N2Y6_9DIPT</name>
<dbReference type="OrthoDB" id="10063692at2759"/>
<evidence type="ECO:0000313" key="8">
    <source>
        <dbReference type="Proteomes" id="UP001151699"/>
    </source>
</evidence>
<evidence type="ECO:0000259" key="6">
    <source>
        <dbReference type="SMART" id="SM00093"/>
    </source>
</evidence>
<evidence type="ECO:0000313" key="7">
    <source>
        <dbReference type="EMBL" id="KAJ6641694.1"/>
    </source>
</evidence>
<evidence type="ECO:0000256" key="1">
    <source>
        <dbReference type="ARBA" id="ARBA00022690"/>
    </source>
</evidence>